<evidence type="ECO:0000313" key="1">
    <source>
        <dbReference type="EMBL" id="SFN84479.1"/>
    </source>
</evidence>
<dbReference type="Proteomes" id="UP000198968">
    <property type="component" value="Unassembled WGS sequence"/>
</dbReference>
<name>A0A1I5CBW8_9GAMM</name>
<sequence>MTSHAIPPEEQILKLNRYLIDNGGKLPSPVITVGGQAVMYWYLTYLHLYPDQPDVTSITSIDVDYVTRKEGVDVIAKIFNVAAQVQEIFNPPSIAVLSLIDKDTGKVKEDAQGQFLNEQLNEANIVDIIDRPTGFDAGDFLDDKLILNTEPFLVMPDRHGAAMSHEFVRVLNPVACIRSRLSNATVPMGKDRLTEAERIRVLALPAFNFLLEKLQTLPFRQGRRYVDYFVSFIWDRAFRRFQAQHRIPLYRIVEQLVAELEQDPVDDVPPEFYQEELPRKVNFLAQEYQRYLKHVDASQG</sequence>
<evidence type="ECO:0008006" key="3">
    <source>
        <dbReference type="Google" id="ProtNLM"/>
    </source>
</evidence>
<evidence type="ECO:0000313" key="2">
    <source>
        <dbReference type="Proteomes" id="UP000198968"/>
    </source>
</evidence>
<proteinExistence type="predicted"/>
<reference evidence="2" key="1">
    <citation type="submission" date="2016-10" db="EMBL/GenBank/DDBJ databases">
        <authorList>
            <person name="Varghese N."/>
            <person name="Submissions S."/>
        </authorList>
    </citation>
    <scope>NUCLEOTIDE SEQUENCE [LARGE SCALE GENOMIC DNA]</scope>
    <source>
        <strain evidence="2">OV426</strain>
    </source>
</reference>
<dbReference type="EMBL" id="FOVG01000002">
    <property type="protein sequence ID" value="SFN84479.1"/>
    <property type="molecule type" value="Genomic_DNA"/>
</dbReference>
<gene>
    <name evidence="1" type="ORF">SAMN05428971_2288</name>
</gene>
<protein>
    <recommendedName>
        <fullName evidence="3">Nucleotidyl transferase AbiEii toxin, Type IV TA system</fullName>
    </recommendedName>
</protein>
<dbReference type="RefSeq" id="WP_090963782.1">
    <property type="nucleotide sequence ID" value="NZ_FOVG01000002.1"/>
</dbReference>
<dbReference type="AlphaFoldDB" id="A0A1I5CBW8"/>
<dbReference type="OrthoDB" id="6502222at2"/>
<organism evidence="1 2">
    <name type="scientific">Candidatus Pantoea varia</name>
    <dbReference type="NCBI Taxonomy" id="1881036"/>
    <lineage>
        <taxon>Bacteria</taxon>
        <taxon>Pseudomonadati</taxon>
        <taxon>Pseudomonadota</taxon>
        <taxon>Gammaproteobacteria</taxon>
        <taxon>Enterobacterales</taxon>
        <taxon>Erwiniaceae</taxon>
        <taxon>Pantoea</taxon>
    </lineage>
</organism>
<accession>A0A1I5CBW8</accession>
<keyword evidence="2" id="KW-1185">Reference proteome</keyword>